<dbReference type="AlphaFoldDB" id="A0A2P2IYW0"/>
<reference evidence="1" key="1">
    <citation type="submission" date="2018-02" db="EMBL/GenBank/DDBJ databases">
        <title>Rhizophora mucronata_Transcriptome.</title>
        <authorList>
            <person name="Meera S.P."/>
            <person name="Sreeshan A."/>
            <person name="Augustine A."/>
        </authorList>
    </citation>
    <scope>NUCLEOTIDE SEQUENCE</scope>
    <source>
        <tissue evidence="1">Leaf</tissue>
    </source>
</reference>
<protein>
    <submittedName>
        <fullName evidence="1">Uncharacterized protein</fullName>
    </submittedName>
</protein>
<evidence type="ECO:0000313" key="1">
    <source>
        <dbReference type="EMBL" id="MBW86418.1"/>
    </source>
</evidence>
<proteinExistence type="predicted"/>
<dbReference type="EMBL" id="GGEC01005935">
    <property type="protein sequence ID" value="MBW86418.1"/>
    <property type="molecule type" value="Transcribed_RNA"/>
</dbReference>
<organism evidence="1">
    <name type="scientific">Rhizophora mucronata</name>
    <name type="common">Asiatic mangrove</name>
    <dbReference type="NCBI Taxonomy" id="61149"/>
    <lineage>
        <taxon>Eukaryota</taxon>
        <taxon>Viridiplantae</taxon>
        <taxon>Streptophyta</taxon>
        <taxon>Embryophyta</taxon>
        <taxon>Tracheophyta</taxon>
        <taxon>Spermatophyta</taxon>
        <taxon>Magnoliopsida</taxon>
        <taxon>eudicotyledons</taxon>
        <taxon>Gunneridae</taxon>
        <taxon>Pentapetalae</taxon>
        <taxon>rosids</taxon>
        <taxon>fabids</taxon>
        <taxon>Malpighiales</taxon>
        <taxon>Rhizophoraceae</taxon>
        <taxon>Rhizophora</taxon>
    </lineage>
</organism>
<name>A0A2P2IYW0_RHIMU</name>
<accession>A0A2P2IYW0</accession>
<sequence>MWMIASSLSINFEIESTNTHSPLNFLSFVDVNREHED</sequence>